<evidence type="ECO:0000313" key="3">
    <source>
        <dbReference type="Proteomes" id="UP000199515"/>
    </source>
</evidence>
<dbReference type="Proteomes" id="UP000199515">
    <property type="component" value="Unassembled WGS sequence"/>
</dbReference>
<organism evidence="2 3">
    <name type="scientific">Amycolatopsis xylanica</name>
    <dbReference type="NCBI Taxonomy" id="589385"/>
    <lineage>
        <taxon>Bacteria</taxon>
        <taxon>Bacillati</taxon>
        <taxon>Actinomycetota</taxon>
        <taxon>Actinomycetes</taxon>
        <taxon>Pseudonocardiales</taxon>
        <taxon>Pseudonocardiaceae</taxon>
        <taxon>Amycolatopsis</taxon>
    </lineage>
</organism>
<dbReference type="PANTHER" id="PTHR38113:SF2">
    <property type="entry name" value="DUF2293 DOMAIN-CONTAINING PROTEIN"/>
    <property type="match status" value="1"/>
</dbReference>
<proteinExistence type="predicted"/>
<dbReference type="AlphaFoldDB" id="A0A1H3Q2Z6"/>
<dbReference type="PANTHER" id="PTHR38113">
    <property type="match status" value="1"/>
</dbReference>
<gene>
    <name evidence="2" type="ORF">SAMN05421504_10972</name>
</gene>
<protein>
    <recommendedName>
        <fullName evidence="1">DUF2293 domain-containing protein</fullName>
    </recommendedName>
</protein>
<name>A0A1H3Q2Z6_9PSEU</name>
<accession>A0A1H3Q2Z6</accession>
<dbReference type="InterPro" id="IPR018744">
    <property type="entry name" value="DUF2293"/>
</dbReference>
<sequence>MSKLRTRVVTAAEECLARNKFVAPVTVVCSLGWLKSARVEEWRQGRLRHLDSAIAVDTPKLAEALEHLTEWARQQGLRPSDTAYLAATRDHHQLRFTASAEEAIERAFQRHWLSPDLTEKRREQLEARQNKAPDLVVIAPLNAWTCASCRMPSAEGEFVYMEDGKPLCLTCADFDHLLYLPAGNAALSRRAKKESTLSALVMRFNKRRKRYERQGILIEQAALEAAETQCFADEEVRSRRRERDAERRAAQDVEFQSAMAAAIVRSFPGCPEDRARSIAEHAGTRGSGRVGRTAAGRALDENAVRLAVIASIRHEDTPYDDLLMSGVPRADARERIRDEISAVLLAWGGLPL</sequence>
<dbReference type="RefSeq" id="WP_091296209.1">
    <property type="nucleotide sequence ID" value="NZ_FNON01000009.1"/>
</dbReference>
<feature type="domain" description="DUF2293" evidence="1">
    <location>
        <begin position="263"/>
        <end position="348"/>
    </location>
</feature>
<keyword evidence="3" id="KW-1185">Reference proteome</keyword>
<evidence type="ECO:0000259" key="1">
    <source>
        <dbReference type="Pfam" id="PF10056"/>
    </source>
</evidence>
<dbReference type="OrthoDB" id="128600at2"/>
<dbReference type="Pfam" id="PF10056">
    <property type="entry name" value="DUF2293"/>
    <property type="match status" value="1"/>
</dbReference>
<dbReference type="EMBL" id="FNON01000009">
    <property type="protein sequence ID" value="SDZ07603.1"/>
    <property type="molecule type" value="Genomic_DNA"/>
</dbReference>
<evidence type="ECO:0000313" key="2">
    <source>
        <dbReference type="EMBL" id="SDZ07603.1"/>
    </source>
</evidence>
<reference evidence="2 3" key="1">
    <citation type="submission" date="2016-10" db="EMBL/GenBank/DDBJ databases">
        <authorList>
            <person name="de Groot N.N."/>
        </authorList>
    </citation>
    <scope>NUCLEOTIDE SEQUENCE [LARGE SCALE GENOMIC DNA]</scope>
    <source>
        <strain evidence="2 3">CPCC 202699</strain>
    </source>
</reference>
<dbReference type="STRING" id="589385.SAMN05421504_10972"/>